<dbReference type="InterPro" id="IPR031325">
    <property type="entry name" value="RHS_repeat"/>
</dbReference>
<dbReference type="Gene3D" id="2.180.10.10">
    <property type="entry name" value="RHS repeat-associated core"/>
    <property type="match status" value="3"/>
</dbReference>
<comment type="caution">
    <text evidence="4">The sequence shown here is derived from an EMBL/GenBank/DDBJ whole genome shotgun (WGS) entry which is preliminary data.</text>
</comment>
<evidence type="ECO:0000313" key="4">
    <source>
        <dbReference type="EMBL" id="MBT2990750.1"/>
    </source>
</evidence>
<feature type="non-terminal residue" evidence="4">
    <location>
        <position position="315"/>
    </location>
</feature>
<feature type="chain" id="PRO_5037235175" evidence="2">
    <location>
        <begin position="29"/>
        <end position="315"/>
    </location>
</feature>
<gene>
    <name evidence="4" type="ORF">KME65_17475</name>
</gene>
<evidence type="ECO:0000256" key="2">
    <source>
        <dbReference type="SAM" id="SignalP"/>
    </source>
</evidence>
<dbReference type="InterPro" id="IPR050708">
    <property type="entry name" value="T6SS_VgrG/RHS"/>
</dbReference>
<protein>
    <submittedName>
        <fullName evidence="4">RHS repeat protein</fullName>
    </submittedName>
</protein>
<dbReference type="InterPro" id="IPR056823">
    <property type="entry name" value="TEN-like_YD-shell"/>
</dbReference>
<dbReference type="Pfam" id="PF05593">
    <property type="entry name" value="RHS_repeat"/>
    <property type="match status" value="2"/>
</dbReference>
<name>A0A944MGW3_9GAMM</name>
<evidence type="ECO:0000256" key="1">
    <source>
        <dbReference type="ARBA" id="ARBA00022737"/>
    </source>
</evidence>
<feature type="signal peptide" evidence="2">
    <location>
        <begin position="1"/>
        <end position="28"/>
    </location>
</feature>
<dbReference type="Pfam" id="PF25023">
    <property type="entry name" value="TEN_YD-shell"/>
    <property type="match status" value="1"/>
</dbReference>
<evidence type="ECO:0000259" key="3">
    <source>
        <dbReference type="Pfam" id="PF25023"/>
    </source>
</evidence>
<keyword evidence="2" id="KW-0732">Signal</keyword>
<organism evidence="4 5">
    <name type="scientific">Candidatus Thiodiazotropha taylori</name>
    <dbReference type="NCBI Taxonomy" id="2792791"/>
    <lineage>
        <taxon>Bacteria</taxon>
        <taxon>Pseudomonadati</taxon>
        <taxon>Pseudomonadota</taxon>
        <taxon>Gammaproteobacteria</taxon>
        <taxon>Chromatiales</taxon>
        <taxon>Sedimenticolaceae</taxon>
        <taxon>Candidatus Thiodiazotropha</taxon>
    </lineage>
</organism>
<dbReference type="AlphaFoldDB" id="A0A944MGW3"/>
<accession>A0A944MGW3</accession>
<dbReference type="EMBL" id="JAHHGM010000021">
    <property type="protein sequence ID" value="MBT2990750.1"/>
    <property type="molecule type" value="Genomic_DNA"/>
</dbReference>
<dbReference type="NCBIfam" id="TIGR01643">
    <property type="entry name" value="YD_repeat_2x"/>
    <property type="match status" value="8"/>
</dbReference>
<feature type="domain" description="Teneurin-like YD-shell" evidence="3">
    <location>
        <begin position="29"/>
        <end position="165"/>
    </location>
</feature>
<dbReference type="InterPro" id="IPR006530">
    <property type="entry name" value="YD"/>
</dbReference>
<proteinExistence type="predicted"/>
<keyword evidence="1" id="KW-0677">Repeat</keyword>
<evidence type="ECO:0000313" key="5">
    <source>
        <dbReference type="Proteomes" id="UP000770889"/>
    </source>
</evidence>
<dbReference type="Proteomes" id="UP000770889">
    <property type="component" value="Unassembled WGS sequence"/>
</dbReference>
<dbReference type="PANTHER" id="PTHR32305">
    <property type="match status" value="1"/>
</dbReference>
<dbReference type="PANTHER" id="PTHR32305:SF15">
    <property type="entry name" value="PROTEIN RHSA-RELATED"/>
    <property type="match status" value="1"/>
</dbReference>
<sequence>MKHTGNQLATFTALTLSLTLAIPGFALADRTTSYTYNAMGQVETIDGPRLDVTDITAYGYDANGNRTSITNALSQVTQVTQHDGVGRPLTLVDPNGLTTTLAYDPRGRITQQRLSDGVTTRTAGYDYDPVGNLIQVTQPDGSYIRYDYDQAHRLVGIEDSEGNRIDYQLDAMGNHEREEVRDPNGSLTRRQQRIFDGLSRVQELIDSRNHTTQYDYDANGNLTETIDANLNSTTQLYDALDRPYRQHNALNGQTEFRYDAQDNLIEVEDPIGHTTTYDYDGLGNLISETSDDAGTKTYTYDEAGNRLTQTDARGI</sequence>
<reference evidence="4 5" key="1">
    <citation type="submission" date="2021-05" db="EMBL/GenBank/DDBJ databases">
        <title>Genetic and Functional Diversity in Clade A Lucinid endosymbionts from the Bahamas.</title>
        <authorList>
            <person name="Giani N.M."/>
            <person name="Engel A.S."/>
            <person name="Campbell B.J."/>
        </authorList>
    </citation>
    <scope>NUCLEOTIDE SEQUENCE [LARGE SCALE GENOMIC DNA]</scope>
    <source>
        <strain evidence="4">LUC16012Gg_MoonRockCtena</strain>
    </source>
</reference>